<feature type="coiled-coil region" evidence="1">
    <location>
        <begin position="351"/>
        <end position="399"/>
    </location>
</feature>
<gene>
    <name evidence="3" type="primary">LOC107697475</name>
</gene>
<feature type="region of interest" description="Disordered" evidence="2">
    <location>
        <begin position="410"/>
        <end position="437"/>
    </location>
</feature>
<name>A0A671SPP2_9TELE</name>
<dbReference type="GO" id="GO:0031252">
    <property type="term" value="C:cell leading edge"/>
    <property type="evidence" value="ECO:0007669"/>
    <property type="project" value="TreeGrafter"/>
</dbReference>
<keyword evidence="4" id="KW-1185">Reference proteome</keyword>
<sequence length="603" mass="69222">MWNLEADERISGWIHSLFSRFNLPKHSNSQNCFLVYWIIKTNGHTKTWLPFINTVNIVYETDEQPENFSCCLLDSEEENTLSSEDEIDIECEILEKERDEANEKLSRMEEASAQLLKELDVLEMQFQIERSCRETAESFALKVNKDFKALKRQSQAILPLIPEMPENFSILNLDPEADPSSETVSEEENSEDPLLMSQNQIRELQSSVDRLLGEKIQLTAQVELLKKEKEDLKDKLVLEVREKEALLRKQSRTVNKMKRVSQLVTEEFTEMSQKFEMEQGLRQHAEVFAHQMLVKQQETQRQIQNAENEKQLQQALSQVTKICKALEEIRLYYQNQMSQTAAQDLNSLSDLAAVRTKLEISEKERSETEIQLRDSKQSVTALQEEIKLLKDKLKEMEQLPSIQSIQLNEAKENPADPPSLVPPAPPPPPPPPPSSHCSSILDEYCVDLLTEPAITEDMKARAVDEMMERIKKGIILKPILRTPQVGLSLEQRSDNRKSAVLELQEMLVSTRRPGPRRVESKKRFSRNVGEAELQMVLQRRRRAMGDEKGTPPSPSKPKAVSVSSSSPWAGESGSAPVLRRLQQNREKRISRIKASESIIWEEK</sequence>
<feature type="coiled-coil region" evidence="1">
    <location>
        <begin position="201"/>
        <end position="249"/>
    </location>
</feature>
<feature type="compositionally biased region" description="Pro residues" evidence="2">
    <location>
        <begin position="415"/>
        <end position="434"/>
    </location>
</feature>
<feature type="compositionally biased region" description="Low complexity" evidence="2">
    <location>
        <begin position="556"/>
        <end position="576"/>
    </location>
</feature>
<dbReference type="Proteomes" id="UP000472260">
    <property type="component" value="Unassembled WGS sequence"/>
</dbReference>
<proteinExistence type="predicted"/>
<reference evidence="3" key="1">
    <citation type="submission" date="2025-08" db="UniProtKB">
        <authorList>
            <consortium name="Ensembl"/>
        </authorList>
    </citation>
    <scope>IDENTIFICATION</scope>
</reference>
<organism evidence="3 4">
    <name type="scientific">Sinocyclocheilus anshuiensis</name>
    <dbReference type="NCBI Taxonomy" id="1608454"/>
    <lineage>
        <taxon>Eukaryota</taxon>
        <taxon>Metazoa</taxon>
        <taxon>Chordata</taxon>
        <taxon>Craniata</taxon>
        <taxon>Vertebrata</taxon>
        <taxon>Euteleostomi</taxon>
        <taxon>Actinopterygii</taxon>
        <taxon>Neopterygii</taxon>
        <taxon>Teleostei</taxon>
        <taxon>Ostariophysi</taxon>
        <taxon>Cypriniformes</taxon>
        <taxon>Cyprinidae</taxon>
        <taxon>Cyprininae</taxon>
        <taxon>Sinocyclocheilus</taxon>
    </lineage>
</organism>
<feature type="coiled-coil region" evidence="1">
    <location>
        <begin position="289"/>
        <end position="316"/>
    </location>
</feature>
<evidence type="ECO:0000256" key="1">
    <source>
        <dbReference type="SAM" id="Coils"/>
    </source>
</evidence>
<evidence type="ECO:0000256" key="2">
    <source>
        <dbReference type="SAM" id="MobiDB-lite"/>
    </source>
</evidence>
<dbReference type="AlphaFoldDB" id="A0A671SPP2"/>
<evidence type="ECO:0000313" key="3">
    <source>
        <dbReference type="Ensembl" id="ENSSANP00000099000.1"/>
    </source>
</evidence>
<dbReference type="GO" id="GO:2001224">
    <property type="term" value="P:positive regulation of neuron migration"/>
    <property type="evidence" value="ECO:0007669"/>
    <property type="project" value="TreeGrafter"/>
</dbReference>
<dbReference type="GO" id="GO:0044295">
    <property type="term" value="C:axonal growth cone"/>
    <property type="evidence" value="ECO:0007669"/>
    <property type="project" value="TreeGrafter"/>
</dbReference>
<feature type="region of interest" description="Disordered" evidence="2">
    <location>
        <begin position="542"/>
        <end position="586"/>
    </location>
</feature>
<feature type="coiled-coil region" evidence="1">
    <location>
        <begin position="84"/>
        <end position="125"/>
    </location>
</feature>
<dbReference type="InterPro" id="IPR024849">
    <property type="entry name" value="Shootin-1"/>
</dbReference>
<accession>A0A671SPP2</accession>
<dbReference type="GO" id="GO:0005737">
    <property type="term" value="C:cytoplasm"/>
    <property type="evidence" value="ECO:0007669"/>
    <property type="project" value="TreeGrafter"/>
</dbReference>
<protein>
    <submittedName>
        <fullName evidence="3">Shootin-1-like</fullName>
    </submittedName>
</protein>
<evidence type="ECO:0000313" key="4">
    <source>
        <dbReference type="Proteomes" id="UP000472260"/>
    </source>
</evidence>
<reference evidence="3" key="2">
    <citation type="submission" date="2025-09" db="UniProtKB">
        <authorList>
            <consortium name="Ensembl"/>
        </authorList>
    </citation>
    <scope>IDENTIFICATION</scope>
</reference>
<feature type="region of interest" description="Disordered" evidence="2">
    <location>
        <begin position="174"/>
        <end position="194"/>
    </location>
</feature>
<dbReference type="PANTHER" id="PTHR46606:SF4">
    <property type="entry name" value="SHOOTIN-1"/>
    <property type="match status" value="1"/>
</dbReference>
<dbReference type="Ensembl" id="ENSSANT00000105117.1">
    <property type="protein sequence ID" value="ENSSANP00000099000.1"/>
    <property type="gene ID" value="ENSSANG00000048708.1"/>
</dbReference>
<keyword evidence="1" id="KW-0175">Coiled coil</keyword>
<dbReference type="PANTHER" id="PTHR46606">
    <property type="entry name" value="SHOOTIN-1"/>
    <property type="match status" value="1"/>
</dbReference>
<feature type="compositionally biased region" description="Acidic residues" evidence="2">
    <location>
        <begin position="175"/>
        <end position="191"/>
    </location>
</feature>
<dbReference type="GO" id="GO:0048812">
    <property type="term" value="P:neuron projection morphogenesis"/>
    <property type="evidence" value="ECO:0007669"/>
    <property type="project" value="TreeGrafter"/>
</dbReference>